<accession>A0ABD2X254</accession>
<evidence type="ECO:0000313" key="11">
    <source>
        <dbReference type="EMBL" id="KAL3399369.1"/>
    </source>
</evidence>
<dbReference type="Proteomes" id="UP001627154">
    <property type="component" value="Unassembled WGS sequence"/>
</dbReference>
<keyword evidence="5" id="KW-0964">Secreted</keyword>
<feature type="chain" id="PRO_5044743260" description="phospholipase A1" evidence="9">
    <location>
        <begin position="22"/>
        <end position="389"/>
    </location>
</feature>
<sequence>MRAALLLCCLVLSTLGGKVIGDSGITCSDFKNMAVVGSILKIFSSKTREDVGVDFFLSTREQRQPAELSIVNWSALQSSGFDPTKKTYIVIHGYKSGGRKSWVLDLKDKLLDARGGNVILVDWSQGSNVKNYINAARNTPFATDRIFNFLQTLRVQVERLSVNGPVMWNRLHFIGHSLGAQISAQTSNLLKENSFWKVERITGLDPAKPCFSGIDPRLKIDKSDADFVDIIHTQADDHGGHIDFYVNGGVAQPQCLGSRFTPKLTKMVCSHKLSYKYFAESLANAVNGSCKFNSHRWNGSYEEALEILNFKKNNVMCNDCPEMGINASKLDKQGTYLVLTSIDEPYCGKLLLLFNTRTYANFTLNASVSFSSNLIFARLSEISTGQIIK</sequence>
<proteinExistence type="inferred from homology"/>
<dbReference type="EMBL" id="JBJJXI010000056">
    <property type="protein sequence ID" value="KAL3399369.1"/>
    <property type="molecule type" value="Genomic_DNA"/>
</dbReference>
<comment type="subcellular location">
    <subcellularLocation>
        <location evidence="2">Secreted</location>
    </subcellularLocation>
</comment>
<dbReference type="Pfam" id="PF00151">
    <property type="entry name" value="Lipase"/>
    <property type="match status" value="1"/>
</dbReference>
<evidence type="ECO:0000256" key="5">
    <source>
        <dbReference type="ARBA" id="ARBA00022525"/>
    </source>
</evidence>
<evidence type="ECO:0000256" key="2">
    <source>
        <dbReference type="ARBA" id="ARBA00004613"/>
    </source>
</evidence>
<dbReference type="GO" id="GO:0008970">
    <property type="term" value="F:phospholipase A1 activity"/>
    <property type="evidence" value="ECO:0007669"/>
    <property type="project" value="UniProtKB-EC"/>
</dbReference>
<protein>
    <recommendedName>
        <fullName evidence="4">phospholipase A1</fullName>
        <ecNumber evidence="4">3.1.1.32</ecNumber>
    </recommendedName>
</protein>
<comment type="similarity">
    <text evidence="3 8">Belongs to the AB hydrolase superfamily. Lipase family.</text>
</comment>
<evidence type="ECO:0000313" key="12">
    <source>
        <dbReference type="Proteomes" id="UP001627154"/>
    </source>
</evidence>
<evidence type="ECO:0000256" key="7">
    <source>
        <dbReference type="ARBA" id="ARBA00023157"/>
    </source>
</evidence>
<evidence type="ECO:0000259" key="10">
    <source>
        <dbReference type="Pfam" id="PF00151"/>
    </source>
</evidence>
<comment type="caution">
    <text evidence="11">The sequence shown here is derived from an EMBL/GenBank/DDBJ whole genome shotgun (WGS) entry which is preliminary data.</text>
</comment>
<keyword evidence="9" id="KW-0732">Signal</keyword>
<dbReference type="InterPro" id="IPR029058">
    <property type="entry name" value="AB_hydrolase_fold"/>
</dbReference>
<evidence type="ECO:0000256" key="3">
    <source>
        <dbReference type="ARBA" id="ARBA00010701"/>
    </source>
</evidence>
<keyword evidence="12" id="KW-1185">Reference proteome</keyword>
<feature type="domain" description="Lipase" evidence="10">
    <location>
        <begin position="29"/>
        <end position="333"/>
    </location>
</feature>
<dbReference type="InterPro" id="IPR000734">
    <property type="entry name" value="TAG_lipase"/>
</dbReference>
<dbReference type="EC" id="3.1.1.32" evidence="4"/>
<evidence type="ECO:0000256" key="8">
    <source>
        <dbReference type="RuleBase" id="RU004262"/>
    </source>
</evidence>
<dbReference type="PRINTS" id="PR00821">
    <property type="entry name" value="TAGLIPASE"/>
</dbReference>
<name>A0ABD2X254_9HYME</name>
<gene>
    <name evidence="11" type="ORF">TKK_007229</name>
</gene>
<evidence type="ECO:0000256" key="6">
    <source>
        <dbReference type="ARBA" id="ARBA00022801"/>
    </source>
</evidence>
<reference evidence="11 12" key="1">
    <citation type="journal article" date="2024" name="bioRxiv">
        <title>A reference genome for Trichogramma kaykai: A tiny desert-dwelling parasitoid wasp with competing sex-ratio distorters.</title>
        <authorList>
            <person name="Culotta J."/>
            <person name="Lindsey A.R."/>
        </authorList>
    </citation>
    <scope>NUCLEOTIDE SEQUENCE [LARGE SCALE GENOMIC DNA]</scope>
    <source>
        <strain evidence="11 12">KSX58</strain>
    </source>
</reference>
<evidence type="ECO:0000256" key="1">
    <source>
        <dbReference type="ARBA" id="ARBA00000111"/>
    </source>
</evidence>
<evidence type="ECO:0000256" key="9">
    <source>
        <dbReference type="SAM" id="SignalP"/>
    </source>
</evidence>
<keyword evidence="6" id="KW-0378">Hydrolase</keyword>
<dbReference type="PANTHER" id="PTHR11610:SF178">
    <property type="entry name" value="LIPASE MEMBER H-A-LIKE PROTEIN"/>
    <property type="match status" value="1"/>
</dbReference>
<dbReference type="InterPro" id="IPR013818">
    <property type="entry name" value="Lipase"/>
</dbReference>
<dbReference type="GO" id="GO:0005576">
    <property type="term" value="C:extracellular region"/>
    <property type="evidence" value="ECO:0007669"/>
    <property type="project" value="UniProtKB-SubCell"/>
</dbReference>
<dbReference type="AlphaFoldDB" id="A0ABD2X254"/>
<evidence type="ECO:0000256" key="4">
    <source>
        <dbReference type="ARBA" id="ARBA00013179"/>
    </source>
</evidence>
<dbReference type="SUPFAM" id="SSF53474">
    <property type="entry name" value="alpha/beta-Hydrolases"/>
    <property type="match status" value="1"/>
</dbReference>
<dbReference type="Gene3D" id="3.40.50.1820">
    <property type="entry name" value="alpha/beta hydrolase"/>
    <property type="match status" value="1"/>
</dbReference>
<feature type="signal peptide" evidence="9">
    <location>
        <begin position="1"/>
        <end position="21"/>
    </location>
</feature>
<comment type="catalytic activity">
    <reaction evidence="1">
        <text>a 1,2-diacyl-sn-glycero-3-phosphocholine + H2O = a 2-acyl-sn-glycero-3-phosphocholine + a fatty acid + H(+)</text>
        <dbReference type="Rhea" id="RHEA:18689"/>
        <dbReference type="ChEBI" id="CHEBI:15377"/>
        <dbReference type="ChEBI" id="CHEBI:15378"/>
        <dbReference type="ChEBI" id="CHEBI:28868"/>
        <dbReference type="ChEBI" id="CHEBI:57643"/>
        <dbReference type="ChEBI" id="CHEBI:57875"/>
        <dbReference type="EC" id="3.1.1.32"/>
    </reaction>
</comment>
<keyword evidence="7" id="KW-1015">Disulfide bond</keyword>
<dbReference type="PANTHER" id="PTHR11610">
    <property type="entry name" value="LIPASE"/>
    <property type="match status" value="1"/>
</dbReference>
<organism evidence="11 12">
    <name type="scientific">Trichogramma kaykai</name>
    <dbReference type="NCBI Taxonomy" id="54128"/>
    <lineage>
        <taxon>Eukaryota</taxon>
        <taxon>Metazoa</taxon>
        <taxon>Ecdysozoa</taxon>
        <taxon>Arthropoda</taxon>
        <taxon>Hexapoda</taxon>
        <taxon>Insecta</taxon>
        <taxon>Pterygota</taxon>
        <taxon>Neoptera</taxon>
        <taxon>Endopterygota</taxon>
        <taxon>Hymenoptera</taxon>
        <taxon>Apocrita</taxon>
        <taxon>Proctotrupomorpha</taxon>
        <taxon>Chalcidoidea</taxon>
        <taxon>Trichogrammatidae</taxon>
        <taxon>Trichogramma</taxon>
    </lineage>
</organism>